<feature type="compositionally biased region" description="Polar residues" evidence="2">
    <location>
        <begin position="11"/>
        <end position="21"/>
    </location>
</feature>
<gene>
    <name evidence="4" type="ORF">SPIL2461_LOCUS13048</name>
</gene>
<proteinExistence type="predicted"/>
<dbReference type="AlphaFoldDB" id="A0A812T341"/>
<evidence type="ECO:0000256" key="1">
    <source>
        <dbReference type="PIRSR" id="PIRSR622312-50"/>
    </source>
</evidence>
<organism evidence="4 5">
    <name type="scientific">Symbiodinium pilosum</name>
    <name type="common">Dinoflagellate</name>
    <dbReference type="NCBI Taxonomy" id="2952"/>
    <lineage>
        <taxon>Eukaryota</taxon>
        <taxon>Sar</taxon>
        <taxon>Alveolata</taxon>
        <taxon>Dinophyceae</taxon>
        <taxon>Suessiales</taxon>
        <taxon>Symbiodiniaceae</taxon>
        <taxon>Symbiodinium</taxon>
    </lineage>
</organism>
<dbReference type="OrthoDB" id="205514at2759"/>
<keyword evidence="5" id="KW-1185">Reference proteome</keyword>
<dbReference type="Pfam" id="PF14716">
    <property type="entry name" value="HHH_8"/>
    <property type="match status" value="1"/>
</dbReference>
<feature type="region of interest" description="Disordered" evidence="2">
    <location>
        <begin position="1"/>
        <end position="43"/>
    </location>
</feature>
<name>A0A812T341_SYMPI</name>
<dbReference type="SUPFAM" id="SSF47802">
    <property type="entry name" value="DNA polymerase beta, N-terminal domain-like"/>
    <property type="match status" value="1"/>
</dbReference>
<reference evidence="4" key="1">
    <citation type="submission" date="2021-02" db="EMBL/GenBank/DDBJ databases">
        <authorList>
            <person name="Dougan E. K."/>
            <person name="Rhodes N."/>
            <person name="Thang M."/>
            <person name="Chan C."/>
        </authorList>
    </citation>
    <scope>NUCLEOTIDE SEQUENCE</scope>
</reference>
<evidence type="ECO:0000259" key="3">
    <source>
        <dbReference type="Pfam" id="PF14716"/>
    </source>
</evidence>
<dbReference type="GO" id="GO:0003677">
    <property type="term" value="F:DNA binding"/>
    <property type="evidence" value="ECO:0007669"/>
    <property type="project" value="InterPro"/>
</dbReference>
<dbReference type="InterPro" id="IPR027421">
    <property type="entry name" value="DNA_pol_lamdba_lyase_dom_sf"/>
</dbReference>
<dbReference type="Gene3D" id="1.10.150.110">
    <property type="entry name" value="DNA polymerase beta, N-terminal domain-like"/>
    <property type="match status" value="1"/>
</dbReference>
<dbReference type="Proteomes" id="UP000649617">
    <property type="component" value="Unassembled WGS sequence"/>
</dbReference>
<evidence type="ECO:0000256" key="2">
    <source>
        <dbReference type="SAM" id="MobiDB-lite"/>
    </source>
</evidence>
<dbReference type="GO" id="GO:0003887">
    <property type="term" value="F:DNA-directed DNA polymerase activity"/>
    <property type="evidence" value="ECO:0007669"/>
    <property type="project" value="InterPro"/>
</dbReference>
<dbReference type="EMBL" id="CAJNIZ010027936">
    <property type="protein sequence ID" value="CAE7503845.1"/>
    <property type="molecule type" value="Genomic_DNA"/>
</dbReference>
<accession>A0A812T341</accession>
<dbReference type="PANTHER" id="PTHR11276:SF28">
    <property type="entry name" value="DNA POLYMERASE LAMBDA"/>
    <property type="match status" value="1"/>
</dbReference>
<feature type="compositionally biased region" description="Basic and acidic residues" evidence="2">
    <location>
        <begin position="128"/>
        <end position="138"/>
    </location>
</feature>
<evidence type="ECO:0000313" key="5">
    <source>
        <dbReference type="Proteomes" id="UP000649617"/>
    </source>
</evidence>
<dbReference type="GO" id="GO:0006281">
    <property type="term" value="P:DNA repair"/>
    <property type="evidence" value="ECO:0007669"/>
    <property type="project" value="InterPro"/>
</dbReference>
<feature type="region of interest" description="Disordered" evidence="2">
    <location>
        <begin position="77"/>
        <end position="158"/>
    </location>
</feature>
<dbReference type="InterPro" id="IPR010996">
    <property type="entry name" value="HHH_MUS81"/>
</dbReference>
<dbReference type="InterPro" id="IPR022312">
    <property type="entry name" value="DNA_pol_X"/>
</dbReference>
<dbReference type="PANTHER" id="PTHR11276">
    <property type="entry name" value="DNA POLYMERASE TYPE-X FAMILY MEMBER"/>
    <property type="match status" value="1"/>
</dbReference>
<feature type="domain" description="Crossover junction endonuclease MUS81-like HHH" evidence="3">
    <location>
        <begin position="162"/>
        <end position="232"/>
    </location>
</feature>
<feature type="active site" description="Nucleophile; Schiff-base intermediate with DNA; for 5'-dRP lyase activity" evidence="1">
    <location>
        <position position="223"/>
    </location>
</feature>
<sequence>MGGALCCDDTGSASPRLQSTAAFDEWSRATGSANKVKTKPSDPWQSALAAKNMPQIPKVSRSCFVCYTCAATDKVRKGGDLEAPGAKSRRWEKSGVRSMPGQERISEKWQTLVARGPIATAATSTPEKTTEKQKEKRAGSPLEKQPAKAAKVQKKTLDRTGPNEELAALFDELASFEFKKGGTSKFAGAAFKKVAATLRGLEKVTTGKSLASLKGVGKESVKKIDQYLETGKIDKLEKYRSGEE</sequence>
<protein>
    <recommendedName>
        <fullName evidence="3">Crossover junction endonuclease MUS81-like HHH domain-containing protein</fullName>
    </recommendedName>
</protein>
<comment type="caution">
    <text evidence="4">The sequence shown here is derived from an EMBL/GenBank/DDBJ whole genome shotgun (WGS) entry which is preliminary data.</text>
</comment>
<evidence type="ECO:0000313" key="4">
    <source>
        <dbReference type="EMBL" id="CAE7503845.1"/>
    </source>
</evidence>